<name>A0A090F468_MESPL</name>
<sequence length="71" mass="8102">MAPARLFFAASSCPRNWHDANIYTMLEAVFVVKSSFDRLLASRLLHKKEAYRIGSLPLSLRTLGLWHRVGD</sequence>
<evidence type="ECO:0000313" key="1">
    <source>
        <dbReference type="EMBL" id="CDX14047.1"/>
    </source>
</evidence>
<proteinExistence type="predicted"/>
<gene>
    <name evidence="1" type="ORF">MPLDJ20_100047</name>
</gene>
<dbReference type="Proteomes" id="UP000046373">
    <property type="component" value="Unassembled WGS sequence"/>
</dbReference>
<dbReference type="EMBL" id="CCNB01000002">
    <property type="protein sequence ID" value="CDX14047.1"/>
    <property type="molecule type" value="Genomic_DNA"/>
</dbReference>
<protein>
    <submittedName>
        <fullName evidence="1">Uncharacterized protein</fullName>
    </submittedName>
</protein>
<dbReference type="AlphaFoldDB" id="A0A090F468"/>
<organism evidence="1 2">
    <name type="scientific">Mesorhizobium plurifarium</name>
    <dbReference type="NCBI Taxonomy" id="69974"/>
    <lineage>
        <taxon>Bacteria</taxon>
        <taxon>Pseudomonadati</taxon>
        <taxon>Pseudomonadota</taxon>
        <taxon>Alphaproteobacteria</taxon>
        <taxon>Hyphomicrobiales</taxon>
        <taxon>Phyllobacteriaceae</taxon>
        <taxon>Mesorhizobium</taxon>
    </lineage>
</organism>
<evidence type="ECO:0000313" key="2">
    <source>
        <dbReference type="Proteomes" id="UP000046373"/>
    </source>
</evidence>
<reference evidence="1 2" key="1">
    <citation type="submission" date="2014-08" db="EMBL/GenBank/DDBJ databases">
        <authorList>
            <person name="Moulin Lionel"/>
        </authorList>
    </citation>
    <scope>NUCLEOTIDE SEQUENCE [LARGE SCALE GENOMIC DNA]</scope>
</reference>
<accession>A0A090F468</accession>